<feature type="region of interest" description="Disordered" evidence="7">
    <location>
        <begin position="261"/>
        <end position="284"/>
    </location>
</feature>
<dbReference type="EMBL" id="JAYMYR010000006">
    <property type="protein sequence ID" value="KAK7355189.1"/>
    <property type="molecule type" value="Genomic_DNA"/>
</dbReference>
<dbReference type="Gene3D" id="3.40.1810.10">
    <property type="entry name" value="Transcription factor, MADS-box"/>
    <property type="match status" value="1"/>
</dbReference>
<dbReference type="GO" id="GO:0000977">
    <property type="term" value="F:RNA polymerase II transcription regulatory region sequence-specific DNA binding"/>
    <property type="evidence" value="ECO:0007669"/>
    <property type="project" value="InterPro"/>
</dbReference>
<proteinExistence type="predicted"/>
<accession>A0AAN9R1W1</accession>
<feature type="coiled-coil region" evidence="6">
    <location>
        <begin position="194"/>
        <end position="247"/>
    </location>
</feature>
<dbReference type="SMART" id="SM00432">
    <property type="entry name" value="MADS"/>
    <property type="match status" value="1"/>
</dbReference>
<evidence type="ECO:0000256" key="5">
    <source>
        <dbReference type="ARBA" id="ARBA00023242"/>
    </source>
</evidence>
<sequence>MRERQSLDEAEDTPSSICILQRQIVHPLLSVFPNCAGLHFHTALTSKSGCLVRKDNKGRIFVRGRVKDMGRGKIEIKKIENLNSRQVTFSKRRNGLLKKARELSVLCDAEVAVIIFSSTGKLYEFSNTSMEHTISRYSKGTDLDSAEQPIDVPPKDVMVMEPDTNLLKDEITKLRSAYLNMMGKELDGLSLKELQHLENQLSEGILAVKDKKEQVLVEQLRRSRIQEQKAVLENEVLRKQLEEIQNKTKTPFLEFSSLDRSFSKNSSKSPFNCASEENDHSDTSLQLALSTDYGRQRKGLKIEACNDSGSQVASQ</sequence>
<evidence type="ECO:0000313" key="10">
    <source>
        <dbReference type="EMBL" id="KAK7355189.1"/>
    </source>
</evidence>
<keyword evidence="2" id="KW-0805">Transcription regulation</keyword>
<evidence type="ECO:0000256" key="1">
    <source>
        <dbReference type="ARBA" id="ARBA00004123"/>
    </source>
</evidence>
<dbReference type="Pfam" id="PF01486">
    <property type="entry name" value="K-box"/>
    <property type="match status" value="1"/>
</dbReference>
<dbReference type="InterPro" id="IPR002100">
    <property type="entry name" value="TF_MADSbox"/>
</dbReference>
<name>A0AAN9R1W1_PHACN</name>
<dbReference type="PROSITE" id="PS50066">
    <property type="entry name" value="MADS_BOX_2"/>
    <property type="match status" value="1"/>
</dbReference>
<keyword evidence="3" id="KW-0238">DNA-binding</keyword>
<dbReference type="AlphaFoldDB" id="A0AAN9R1W1"/>
<dbReference type="SUPFAM" id="SSF55455">
    <property type="entry name" value="SRF-like"/>
    <property type="match status" value="1"/>
</dbReference>
<feature type="domain" description="K-box" evidence="9">
    <location>
        <begin position="157"/>
        <end position="247"/>
    </location>
</feature>
<evidence type="ECO:0000259" key="8">
    <source>
        <dbReference type="PROSITE" id="PS50066"/>
    </source>
</evidence>
<dbReference type="PROSITE" id="PS00350">
    <property type="entry name" value="MADS_BOX_1"/>
    <property type="match status" value="1"/>
</dbReference>
<evidence type="ECO:0000256" key="4">
    <source>
        <dbReference type="ARBA" id="ARBA00023163"/>
    </source>
</evidence>
<keyword evidence="4" id="KW-0804">Transcription</keyword>
<keyword evidence="5" id="KW-0539">Nucleus</keyword>
<evidence type="ECO:0000313" key="11">
    <source>
        <dbReference type="Proteomes" id="UP001374584"/>
    </source>
</evidence>
<reference evidence="10 11" key="1">
    <citation type="submission" date="2024-01" db="EMBL/GenBank/DDBJ databases">
        <title>The genomes of 5 underutilized Papilionoideae crops provide insights into root nodulation and disease resistanc.</title>
        <authorList>
            <person name="Jiang F."/>
        </authorList>
    </citation>
    <scope>NUCLEOTIDE SEQUENCE [LARGE SCALE GENOMIC DNA]</scope>
    <source>
        <strain evidence="10">JINMINGXINNONG_FW02</strain>
        <tissue evidence="10">Leaves</tissue>
    </source>
</reference>
<comment type="caution">
    <text evidence="10">The sequence shown here is derived from an EMBL/GenBank/DDBJ whole genome shotgun (WGS) entry which is preliminary data.</text>
</comment>
<dbReference type="GO" id="GO:0045944">
    <property type="term" value="P:positive regulation of transcription by RNA polymerase II"/>
    <property type="evidence" value="ECO:0007669"/>
    <property type="project" value="InterPro"/>
</dbReference>
<dbReference type="InterPro" id="IPR050142">
    <property type="entry name" value="MADS-box/MEF2_TF"/>
</dbReference>
<evidence type="ECO:0000256" key="3">
    <source>
        <dbReference type="ARBA" id="ARBA00023125"/>
    </source>
</evidence>
<evidence type="ECO:0000259" key="9">
    <source>
        <dbReference type="PROSITE" id="PS51297"/>
    </source>
</evidence>
<evidence type="ECO:0008006" key="12">
    <source>
        <dbReference type="Google" id="ProtNLM"/>
    </source>
</evidence>
<evidence type="ECO:0000256" key="7">
    <source>
        <dbReference type="SAM" id="MobiDB-lite"/>
    </source>
</evidence>
<organism evidence="10 11">
    <name type="scientific">Phaseolus coccineus</name>
    <name type="common">Scarlet runner bean</name>
    <name type="synonym">Phaseolus multiflorus</name>
    <dbReference type="NCBI Taxonomy" id="3886"/>
    <lineage>
        <taxon>Eukaryota</taxon>
        <taxon>Viridiplantae</taxon>
        <taxon>Streptophyta</taxon>
        <taxon>Embryophyta</taxon>
        <taxon>Tracheophyta</taxon>
        <taxon>Spermatophyta</taxon>
        <taxon>Magnoliopsida</taxon>
        <taxon>eudicotyledons</taxon>
        <taxon>Gunneridae</taxon>
        <taxon>Pentapetalae</taxon>
        <taxon>rosids</taxon>
        <taxon>fabids</taxon>
        <taxon>Fabales</taxon>
        <taxon>Fabaceae</taxon>
        <taxon>Papilionoideae</taxon>
        <taxon>50 kb inversion clade</taxon>
        <taxon>NPAAA clade</taxon>
        <taxon>indigoferoid/millettioid clade</taxon>
        <taxon>Phaseoleae</taxon>
        <taxon>Phaseolus</taxon>
    </lineage>
</organism>
<comment type="subcellular location">
    <subcellularLocation>
        <location evidence="1">Nucleus</location>
    </subcellularLocation>
</comment>
<dbReference type="InterPro" id="IPR036879">
    <property type="entry name" value="TF_MADSbox_sf"/>
</dbReference>
<gene>
    <name evidence="10" type="ORF">VNO80_14437</name>
</gene>
<feature type="domain" description="MADS-box" evidence="8">
    <location>
        <begin position="69"/>
        <end position="129"/>
    </location>
</feature>
<dbReference type="CDD" id="cd00265">
    <property type="entry name" value="MADS_MEF2_like"/>
    <property type="match status" value="1"/>
</dbReference>
<dbReference type="PROSITE" id="PS51297">
    <property type="entry name" value="K_BOX"/>
    <property type="match status" value="1"/>
</dbReference>
<dbReference type="Proteomes" id="UP001374584">
    <property type="component" value="Unassembled WGS sequence"/>
</dbReference>
<dbReference type="InterPro" id="IPR033896">
    <property type="entry name" value="MEF2-like_N"/>
</dbReference>
<evidence type="ECO:0000256" key="6">
    <source>
        <dbReference type="SAM" id="Coils"/>
    </source>
</evidence>
<dbReference type="GO" id="GO:0046983">
    <property type="term" value="F:protein dimerization activity"/>
    <property type="evidence" value="ECO:0007669"/>
    <property type="project" value="InterPro"/>
</dbReference>
<dbReference type="GO" id="GO:0005634">
    <property type="term" value="C:nucleus"/>
    <property type="evidence" value="ECO:0007669"/>
    <property type="project" value="UniProtKB-SubCell"/>
</dbReference>
<evidence type="ECO:0000256" key="2">
    <source>
        <dbReference type="ARBA" id="ARBA00023015"/>
    </source>
</evidence>
<keyword evidence="6" id="KW-0175">Coiled coil</keyword>
<dbReference type="PRINTS" id="PR00404">
    <property type="entry name" value="MADSDOMAIN"/>
</dbReference>
<keyword evidence="11" id="KW-1185">Reference proteome</keyword>
<dbReference type="FunFam" id="3.40.1810.10:FF:000003">
    <property type="entry name" value="MADS-box transcription factor MADS-MC"/>
    <property type="match status" value="1"/>
</dbReference>
<dbReference type="GO" id="GO:0003700">
    <property type="term" value="F:DNA-binding transcription factor activity"/>
    <property type="evidence" value="ECO:0007669"/>
    <property type="project" value="InterPro"/>
</dbReference>
<dbReference type="InterPro" id="IPR002487">
    <property type="entry name" value="TF_Kbox"/>
</dbReference>
<dbReference type="PANTHER" id="PTHR48019">
    <property type="entry name" value="SERUM RESPONSE FACTOR HOMOLOG"/>
    <property type="match status" value="1"/>
</dbReference>
<protein>
    <recommendedName>
        <fullName evidence="12">Agamous-like MADS-box protein AGL18</fullName>
    </recommendedName>
</protein>
<dbReference type="Pfam" id="PF00319">
    <property type="entry name" value="SRF-TF"/>
    <property type="match status" value="1"/>
</dbReference>